<dbReference type="PANTHER" id="PTHR30055:SF220">
    <property type="entry name" value="TETR-FAMILY REGULATORY PROTEIN"/>
    <property type="match status" value="1"/>
</dbReference>
<organism evidence="6 7">
    <name type="scientific">Amycolatopsis australiensis</name>
    <dbReference type="NCBI Taxonomy" id="546364"/>
    <lineage>
        <taxon>Bacteria</taxon>
        <taxon>Bacillati</taxon>
        <taxon>Actinomycetota</taxon>
        <taxon>Actinomycetes</taxon>
        <taxon>Pseudonocardiales</taxon>
        <taxon>Pseudonocardiaceae</taxon>
        <taxon>Amycolatopsis</taxon>
    </lineage>
</organism>
<dbReference type="Proteomes" id="UP000182740">
    <property type="component" value="Unassembled WGS sequence"/>
</dbReference>
<keyword evidence="3" id="KW-0804">Transcription</keyword>
<dbReference type="EMBL" id="FPJG01000006">
    <property type="protein sequence ID" value="SFW75796.1"/>
    <property type="molecule type" value="Genomic_DNA"/>
</dbReference>
<dbReference type="InterPro" id="IPR036271">
    <property type="entry name" value="Tet_transcr_reg_TetR-rel_C_sf"/>
</dbReference>
<dbReference type="GO" id="GO:0003700">
    <property type="term" value="F:DNA-binding transcription factor activity"/>
    <property type="evidence" value="ECO:0007669"/>
    <property type="project" value="TreeGrafter"/>
</dbReference>
<dbReference type="InterPro" id="IPR050109">
    <property type="entry name" value="HTH-type_TetR-like_transc_reg"/>
</dbReference>
<feature type="domain" description="HTH tetR-type" evidence="5">
    <location>
        <begin position="12"/>
        <end position="70"/>
    </location>
</feature>
<name>A0A1K1RVD6_9PSEU</name>
<dbReference type="PANTHER" id="PTHR30055">
    <property type="entry name" value="HTH-TYPE TRANSCRIPTIONAL REGULATOR RUTR"/>
    <property type="match status" value="1"/>
</dbReference>
<dbReference type="PROSITE" id="PS50977">
    <property type="entry name" value="HTH_TETR_2"/>
    <property type="match status" value="1"/>
</dbReference>
<proteinExistence type="predicted"/>
<dbReference type="AlphaFoldDB" id="A0A1K1RVD6"/>
<keyword evidence="2 4" id="KW-0238">DNA-binding</keyword>
<dbReference type="OrthoDB" id="3173376at2"/>
<evidence type="ECO:0000313" key="7">
    <source>
        <dbReference type="Proteomes" id="UP000182740"/>
    </source>
</evidence>
<dbReference type="Pfam" id="PF13305">
    <property type="entry name" value="TetR_C_33"/>
    <property type="match status" value="1"/>
</dbReference>
<dbReference type="InterPro" id="IPR009057">
    <property type="entry name" value="Homeodomain-like_sf"/>
</dbReference>
<evidence type="ECO:0000313" key="6">
    <source>
        <dbReference type="EMBL" id="SFW75796.1"/>
    </source>
</evidence>
<dbReference type="InterPro" id="IPR025996">
    <property type="entry name" value="MT1864/Rv1816-like_C"/>
</dbReference>
<gene>
    <name evidence="6" type="ORF">SAMN04489730_3992</name>
</gene>
<reference evidence="7" key="1">
    <citation type="submission" date="2016-11" db="EMBL/GenBank/DDBJ databases">
        <authorList>
            <person name="Varghese N."/>
            <person name="Submissions S."/>
        </authorList>
    </citation>
    <scope>NUCLEOTIDE SEQUENCE [LARGE SCALE GENOMIC DNA]</scope>
    <source>
        <strain evidence="7">DSM 44671</strain>
    </source>
</reference>
<evidence type="ECO:0000259" key="5">
    <source>
        <dbReference type="PROSITE" id="PS50977"/>
    </source>
</evidence>
<dbReference type="GO" id="GO:0000976">
    <property type="term" value="F:transcription cis-regulatory region binding"/>
    <property type="evidence" value="ECO:0007669"/>
    <property type="project" value="TreeGrafter"/>
</dbReference>
<dbReference type="InterPro" id="IPR001647">
    <property type="entry name" value="HTH_TetR"/>
</dbReference>
<dbReference type="SUPFAM" id="SSF46689">
    <property type="entry name" value="Homeodomain-like"/>
    <property type="match status" value="1"/>
</dbReference>
<evidence type="ECO:0000256" key="1">
    <source>
        <dbReference type="ARBA" id="ARBA00023015"/>
    </source>
</evidence>
<feature type="DNA-binding region" description="H-T-H motif" evidence="4">
    <location>
        <begin position="33"/>
        <end position="52"/>
    </location>
</feature>
<evidence type="ECO:0000256" key="2">
    <source>
        <dbReference type="ARBA" id="ARBA00023125"/>
    </source>
</evidence>
<evidence type="ECO:0000256" key="3">
    <source>
        <dbReference type="ARBA" id="ARBA00023163"/>
    </source>
</evidence>
<keyword evidence="1" id="KW-0805">Transcription regulation</keyword>
<keyword evidence="7" id="KW-1185">Reference proteome</keyword>
<accession>A0A1K1RVD6</accession>
<protein>
    <submittedName>
        <fullName evidence="6">DNA-binding transcriptional regulator, AcrR family</fullName>
    </submittedName>
</protein>
<dbReference type="SUPFAM" id="SSF48498">
    <property type="entry name" value="Tetracyclin repressor-like, C-terminal domain"/>
    <property type="match status" value="1"/>
</dbReference>
<sequence length="196" mass="20775">MSTSGKGAYHHGDLRATLMRIAMRLLEQGEPFSLRAIAREAGVSPTAPYRHFADRDALESALAAEGLRDLKADLLRSGGRPVTVADLAELGVAYVDFALRRPALFRLMFGNPCDDTSDARVRAAAEVHELLAAAVSGVFPDADPAALATAGWGLVHGLACLYLDGKLTGASTGDVADRVRESFVAIFTARPRPPSC</sequence>
<dbReference type="Gene3D" id="1.10.357.10">
    <property type="entry name" value="Tetracycline Repressor, domain 2"/>
    <property type="match status" value="1"/>
</dbReference>
<dbReference type="STRING" id="546364.SAMN04489730_3992"/>
<evidence type="ECO:0000256" key="4">
    <source>
        <dbReference type="PROSITE-ProRule" id="PRU00335"/>
    </source>
</evidence>
<dbReference type="Pfam" id="PF00440">
    <property type="entry name" value="TetR_N"/>
    <property type="match status" value="1"/>
</dbReference>